<dbReference type="SMART" id="SM01210">
    <property type="entry name" value="GARS_C"/>
    <property type="match status" value="1"/>
</dbReference>
<dbReference type="Gene3D" id="3.40.50.20">
    <property type="match status" value="1"/>
</dbReference>
<evidence type="ECO:0000256" key="13">
    <source>
        <dbReference type="ARBA" id="ARBA00042864"/>
    </source>
</evidence>
<evidence type="ECO:0000256" key="10">
    <source>
        <dbReference type="ARBA" id="ARBA00023211"/>
    </source>
</evidence>
<dbReference type="FunFam" id="3.30.1490.20:FF:000006">
    <property type="entry name" value="phosphoribosylamine--glycine ligase, chloroplastic-like"/>
    <property type="match status" value="1"/>
</dbReference>
<dbReference type="InterPro" id="IPR020559">
    <property type="entry name" value="PRibGlycinamide_synth_CS"/>
</dbReference>
<evidence type="ECO:0000256" key="1">
    <source>
        <dbReference type="ARBA" id="ARBA00001936"/>
    </source>
</evidence>
<evidence type="ECO:0000313" key="17">
    <source>
        <dbReference type="EMBL" id="PZO86972.1"/>
    </source>
</evidence>
<evidence type="ECO:0000256" key="11">
    <source>
        <dbReference type="ARBA" id="ARBA00038345"/>
    </source>
</evidence>
<evidence type="ECO:0000256" key="3">
    <source>
        <dbReference type="ARBA" id="ARBA00005174"/>
    </source>
</evidence>
<evidence type="ECO:0000256" key="14">
    <source>
        <dbReference type="HAMAP-Rule" id="MF_00138"/>
    </source>
</evidence>
<organism evidence="17 18">
    <name type="scientific">Micavibrio aeruginosavorus</name>
    <dbReference type="NCBI Taxonomy" id="349221"/>
    <lineage>
        <taxon>Bacteria</taxon>
        <taxon>Pseudomonadati</taxon>
        <taxon>Bdellovibrionota</taxon>
        <taxon>Bdellovibrionia</taxon>
        <taxon>Bdellovibrionales</taxon>
        <taxon>Pseudobdellovibrionaceae</taxon>
        <taxon>Micavibrio</taxon>
    </lineage>
</organism>
<sequence>MKVLLVGSGGREHAMAWKIAQSPDCTKLYAVPGNPGIAEVAECAPIAVDDIAGIVAFAKDKAVDLVVIGPEGPLVAGIADALAAENIAVFGPSKAAARLEGSKAFTKDMCTRHNIPTAAYGRFTDAGMAAEFIRKTGAPIVVKADGLAAGKGVIIAQTVDEAIDAANDMLSGNSFGAAGNEIVVEEFMDGEEVSFFALADGKTVVPFASAQDHKRVGDGDVGPNTGGMGAYSPAYLVDDLLQQKIMERIILPTVRGMAADGCPFQGVLFAGLMIVKGEPMLIEYNTRFGDPECQVMLPRLQDDFLSILNACAKGELSQYQGGLSFSKDEVLGVVMAAKGYPASYAKGGKIEGIAKADALKGVKVFHAGTAKNGYDVVASGGRVLTVTAIADDIGKAQQNAYEAVGRIVWEDGFCRRDIGWRAVAAAKGKAA</sequence>
<keyword evidence="7 15" id="KW-0547">Nucleotide-binding</keyword>
<dbReference type="SUPFAM" id="SSF52440">
    <property type="entry name" value="PreATP-grasp domain"/>
    <property type="match status" value="1"/>
</dbReference>
<dbReference type="EC" id="6.3.4.13" evidence="4 14"/>
<dbReference type="SUPFAM" id="SSF51246">
    <property type="entry name" value="Rudiment single hybrid motif"/>
    <property type="match status" value="1"/>
</dbReference>
<keyword evidence="10" id="KW-0464">Manganese</keyword>
<dbReference type="AlphaFoldDB" id="A0A2W5A161"/>
<dbReference type="GO" id="GO:0006189">
    <property type="term" value="P:'de novo' IMP biosynthetic process"/>
    <property type="evidence" value="ECO:0007669"/>
    <property type="project" value="UniProtKB-UniRule"/>
</dbReference>
<dbReference type="InterPro" id="IPR020561">
    <property type="entry name" value="PRibGlycinamid_synth_ATP-grasp"/>
</dbReference>
<evidence type="ECO:0000256" key="7">
    <source>
        <dbReference type="ARBA" id="ARBA00022741"/>
    </source>
</evidence>
<comment type="pathway">
    <text evidence="3 14">Purine metabolism; IMP biosynthesis via de novo pathway; N(1)-(5-phospho-D-ribosyl)glycinamide from 5-phospho-alpha-D-ribose 1-diphosphate: step 2/2.</text>
</comment>
<comment type="similarity">
    <text evidence="11 14">Belongs to the GARS family.</text>
</comment>
<proteinExistence type="inferred from homology"/>
<dbReference type="NCBIfam" id="TIGR00877">
    <property type="entry name" value="purD"/>
    <property type="match status" value="1"/>
</dbReference>
<evidence type="ECO:0000256" key="4">
    <source>
        <dbReference type="ARBA" id="ARBA00013255"/>
    </source>
</evidence>
<dbReference type="Proteomes" id="UP000249557">
    <property type="component" value="Unassembled WGS sequence"/>
</dbReference>
<evidence type="ECO:0000313" key="18">
    <source>
        <dbReference type="Proteomes" id="UP000249557"/>
    </source>
</evidence>
<dbReference type="InterPro" id="IPR016185">
    <property type="entry name" value="PreATP-grasp_dom_sf"/>
</dbReference>
<dbReference type="SMART" id="SM01209">
    <property type="entry name" value="GARS_A"/>
    <property type="match status" value="1"/>
</dbReference>
<name>A0A2W5A161_9BACT</name>
<keyword evidence="5 14" id="KW-0436">Ligase</keyword>
<dbReference type="PANTHER" id="PTHR43472:SF1">
    <property type="entry name" value="PHOSPHORIBOSYLAMINE--GLYCINE LIGASE, CHLOROPLASTIC"/>
    <property type="match status" value="1"/>
</dbReference>
<comment type="cofactor">
    <cofactor evidence="1">
        <name>Mn(2+)</name>
        <dbReference type="ChEBI" id="CHEBI:29035"/>
    </cofactor>
</comment>
<comment type="catalytic activity">
    <reaction evidence="14">
        <text>5-phospho-beta-D-ribosylamine + glycine + ATP = N(1)-(5-phospho-beta-D-ribosyl)glycinamide + ADP + phosphate + H(+)</text>
        <dbReference type="Rhea" id="RHEA:17453"/>
        <dbReference type="ChEBI" id="CHEBI:15378"/>
        <dbReference type="ChEBI" id="CHEBI:30616"/>
        <dbReference type="ChEBI" id="CHEBI:43474"/>
        <dbReference type="ChEBI" id="CHEBI:57305"/>
        <dbReference type="ChEBI" id="CHEBI:58681"/>
        <dbReference type="ChEBI" id="CHEBI:143788"/>
        <dbReference type="ChEBI" id="CHEBI:456216"/>
        <dbReference type="EC" id="6.3.4.13"/>
    </reaction>
</comment>
<evidence type="ECO:0000256" key="9">
    <source>
        <dbReference type="ARBA" id="ARBA00022840"/>
    </source>
</evidence>
<evidence type="ECO:0000256" key="5">
    <source>
        <dbReference type="ARBA" id="ARBA00022598"/>
    </source>
</evidence>
<dbReference type="Pfam" id="PF02844">
    <property type="entry name" value="GARS_N"/>
    <property type="match status" value="1"/>
</dbReference>
<dbReference type="Gene3D" id="3.30.470.20">
    <property type="entry name" value="ATP-grasp fold, B domain"/>
    <property type="match status" value="1"/>
</dbReference>
<evidence type="ECO:0000256" key="2">
    <source>
        <dbReference type="ARBA" id="ARBA00001946"/>
    </source>
</evidence>
<dbReference type="GO" id="GO:0046872">
    <property type="term" value="F:metal ion binding"/>
    <property type="evidence" value="ECO:0007669"/>
    <property type="project" value="UniProtKB-KW"/>
</dbReference>
<keyword evidence="6" id="KW-0479">Metal-binding</keyword>
<dbReference type="GO" id="GO:0004637">
    <property type="term" value="F:phosphoribosylamine-glycine ligase activity"/>
    <property type="evidence" value="ECO:0007669"/>
    <property type="project" value="UniProtKB-UniRule"/>
</dbReference>
<dbReference type="InterPro" id="IPR000115">
    <property type="entry name" value="PRibGlycinamide_synth"/>
</dbReference>
<dbReference type="PANTHER" id="PTHR43472">
    <property type="entry name" value="PHOSPHORIBOSYLAMINE--GLYCINE LIGASE"/>
    <property type="match status" value="1"/>
</dbReference>
<keyword evidence="8 14" id="KW-0658">Purine biosynthesis</keyword>
<dbReference type="InterPro" id="IPR020562">
    <property type="entry name" value="PRibGlycinamide_synth_N"/>
</dbReference>
<dbReference type="SUPFAM" id="SSF56059">
    <property type="entry name" value="Glutathione synthetase ATP-binding domain-like"/>
    <property type="match status" value="1"/>
</dbReference>
<dbReference type="UniPathway" id="UPA00074">
    <property type="reaction ID" value="UER00125"/>
</dbReference>
<dbReference type="PROSITE" id="PS00184">
    <property type="entry name" value="GARS"/>
    <property type="match status" value="1"/>
</dbReference>
<evidence type="ECO:0000256" key="12">
    <source>
        <dbReference type="ARBA" id="ARBA00042242"/>
    </source>
</evidence>
<dbReference type="Gene3D" id="3.30.1490.20">
    <property type="entry name" value="ATP-grasp fold, A domain"/>
    <property type="match status" value="1"/>
</dbReference>
<dbReference type="Pfam" id="PF02843">
    <property type="entry name" value="GARS_C"/>
    <property type="match status" value="1"/>
</dbReference>
<dbReference type="InterPro" id="IPR013815">
    <property type="entry name" value="ATP_grasp_subdomain_1"/>
</dbReference>
<dbReference type="InterPro" id="IPR011054">
    <property type="entry name" value="Rudment_hybrid_motif"/>
</dbReference>
<dbReference type="FunFam" id="3.40.50.20:FF:000006">
    <property type="entry name" value="Phosphoribosylamine--glycine ligase, chloroplastic"/>
    <property type="match status" value="1"/>
</dbReference>
<evidence type="ECO:0000259" key="16">
    <source>
        <dbReference type="PROSITE" id="PS50975"/>
    </source>
</evidence>
<dbReference type="HAMAP" id="MF_00138">
    <property type="entry name" value="GARS"/>
    <property type="match status" value="1"/>
</dbReference>
<dbReference type="EMBL" id="QFNK01000081">
    <property type="protein sequence ID" value="PZO86972.1"/>
    <property type="molecule type" value="Genomic_DNA"/>
</dbReference>
<evidence type="ECO:0000256" key="6">
    <source>
        <dbReference type="ARBA" id="ARBA00022723"/>
    </source>
</evidence>
<dbReference type="FunFam" id="3.90.600.10:FF:000001">
    <property type="entry name" value="Trifunctional purine biosynthetic protein adenosine-3"/>
    <property type="match status" value="1"/>
</dbReference>
<dbReference type="PROSITE" id="PS50975">
    <property type="entry name" value="ATP_GRASP"/>
    <property type="match status" value="1"/>
</dbReference>
<dbReference type="InterPro" id="IPR020560">
    <property type="entry name" value="PRibGlycinamide_synth_C-dom"/>
</dbReference>
<keyword evidence="9 15" id="KW-0067">ATP-binding</keyword>
<evidence type="ECO:0000256" key="15">
    <source>
        <dbReference type="PROSITE-ProRule" id="PRU00409"/>
    </source>
</evidence>
<dbReference type="InterPro" id="IPR037123">
    <property type="entry name" value="PRibGlycinamide_synth_C_sf"/>
</dbReference>
<dbReference type="GO" id="GO:0009113">
    <property type="term" value="P:purine nucleobase biosynthetic process"/>
    <property type="evidence" value="ECO:0007669"/>
    <property type="project" value="InterPro"/>
</dbReference>
<protein>
    <recommendedName>
        <fullName evidence="4 14">Phosphoribosylamine--glycine ligase</fullName>
        <ecNumber evidence="4 14">6.3.4.13</ecNumber>
    </recommendedName>
    <alternativeName>
        <fullName evidence="14">GARS</fullName>
    </alternativeName>
    <alternativeName>
        <fullName evidence="12 14">Glycinamide ribonucleotide synthetase</fullName>
    </alternativeName>
    <alternativeName>
        <fullName evidence="13 14">Phosphoribosylglycinamide synthetase</fullName>
    </alternativeName>
</protein>
<dbReference type="Gene3D" id="3.90.600.10">
    <property type="entry name" value="Phosphoribosylglycinamide synthetase, C-terminal domain"/>
    <property type="match status" value="1"/>
</dbReference>
<evidence type="ECO:0000256" key="8">
    <source>
        <dbReference type="ARBA" id="ARBA00022755"/>
    </source>
</evidence>
<gene>
    <name evidence="14" type="primary">purD</name>
    <name evidence="17" type="ORF">DI626_05145</name>
</gene>
<reference evidence="17 18" key="1">
    <citation type="submission" date="2017-08" db="EMBL/GenBank/DDBJ databases">
        <title>Infants hospitalized years apart are colonized by the same room-sourced microbial strains.</title>
        <authorList>
            <person name="Brooks B."/>
            <person name="Olm M.R."/>
            <person name="Firek B.A."/>
            <person name="Baker R."/>
            <person name="Thomas B.C."/>
            <person name="Morowitz M.J."/>
            <person name="Banfield J.F."/>
        </authorList>
    </citation>
    <scope>NUCLEOTIDE SEQUENCE [LARGE SCALE GENOMIC DNA]</scope>
    <source>
        <strain evidence="17">S2_018_000_R2_104</strain>
    </source>
</reference>
<accession>A0A2W5A161</accession>
<comment type="cofactor">
    <cofactor evidence="2">
        <name>Mg(2+)</name>
        <dbReference type="ChEBI" id="CHEBI:18420"/>
    </cofactor>
</comment>
<feature type="domain" description="ATP-grasp" evidence="16">
    <location>
        <begin position="107"/>
        <end position="313"/>
    </location>
</feature>
<dbReference type="Pfam" id="PF01071">
    <property type="entry name" value="GARS_A"/>
    <property type="match status" value="1"/>
</dbReference>
<dbReference type="GO" id="GO:0005524">
    <property type="term" value="F:ATP binding"/>
    <property type="evidence" value="ECO:0007669"/>
    <property type="project" value="UniProtKB-UniRule"/>
</dbReference>
<dbReference type="InterPro" id="IPR011761">
    <property type="entry name" value="ATP-grasp"/>
</dbReference>
<comment type="caution">
    <text evidence="17">The sequence shown here is derived from an EMBL/GenBank/DDBJ whole genome shotgun (WGS) entry which is preliminary data.</text>
</comment>